<reference evidence="1 2" key="1">
    <citation type="submission" date="2021-01" db="EMBL/GenBank/DDBJ databases">
        <title>Genome public.</title>
        <authorList>
            <person name="Liu C."/>
            <person name="Sun Q."/>
        </authorList>
    </citation>
    <scope>NUCLEOTIDE SEQUENCE [LARGE SCALE GENOMIC DNA]</scope>
    <source>
        <strain evidence="1 2">YIM B02515</strain>
    </source>
</reference>
<protein>
    <recommendedName>
        <fullName evidence="3">Immunity protein 30 domain-containing protein</fullName>
    </recommendedName>
</protein>
<organism evidence="1 2">
    <name type="scientific">Clostridium rhizosphaerae</name>
    <dbReference type="NCBI Taxonomy" id="2803861"/>
    <lineage>
        <taxon>Bacteria</taxon>
        <taxon>Bacillati</taxon>
        <taxon>Bacillota</taxon>
        <taxon>Clostridia</taxon>
        <taxon>Eubacteriales</taxon>
        <taxon>Clostridiaceae</taxon>
        <taxon>Clostridium</taxon>
    </lineage>
</organism>
<evidence type="ECO:0000313" key="2">
    <source>
        <dbReference type="Proteomes" id="UP000632377"/>
    </source>
</evidence>
<comment type="caution">
    <text evidence="1">The sequence shown here is derived from an EMBL/GenBank/DDBJ whole genome shotgun (WGS) entry which is preliminary data.</text>
</comment>
<dbReference type="RefSeq" id="WP_202750470.1">
    <property type="nucleotide sequence ID" value="NZ_JAESWC010000017.1"/>
</dbReference>
<dbReference type="EMBL" id="JAESWC010000017">
    <property type="protein sequence ID" value="MBL4937720.1"/>
    <property type="molecule type" value="Genomic_DNA"/>
</dbReference>
<evidence type="ECO:0008006" key="3">
    <source>
        <dbReference type="Google" id="ProtNLM"/>
    </source>
</evidence>
<keyword evidence="2" id="KW-1185">Reference proteome</keyword>
<dbReference type="Proteomes" id="UP000632377">
    <property type="component" value="Unassembled WGS sequence"/>
</dbReference>
<proteinExistence type="predicted"/>
<name>A0ABS1TEK5_9CLOT</name>
<sequence>MIYDLKIQKDRKEFIKKEIISEIECVATKLVCDSNLKSLNEILLIVGTLRDVENEFGCDLREIYDDLSEVYIEKTETAEIIEIIDRFIDDLNELCVHNDCIENLINKLEDTIDKMKDLKSVDSTYSTYLIKNINKPLEQLTEPNYRRI</sequence>
<evidence type="ECO:0000313" key="1">
    <source>
        <dbReference type="EMBL" id="MBL4937720.1"/>
    </source>
</evidence>
<accession>A0ABS1TEK5</accession>
<gene>
    <name evidence="1" type="ORF">JK636_18600</name>
</gene>